<dbReference type="Proteomes" id="UP001320119">
    <property type="component" value="Chromosome"/>
</dbReference>
<dbReference type="CDD" id="cd13653">
    <property type="entry name" value="PBP2_phosphate_like_1"/>
    <property type="match status" value="1"/>
</dbReference>
<dbReference type="InterPro" id="IPR024370">
    <property type="entry name" value="PBP_domain"/>
</dbReference>
<dbReference type="Pfam" id="PF12849">
    <property type="entry name" value="PBP_like_2"/>
    <property type="match status" value="1"/>
</dbReference>
<protein>
    <submittedName>
        <fullName evidence="4">Phosphate transport system substrate-binding protein</fullName>
    </submittedName>
</protein>
<dbReference type="InterPro" id="IPR050811">
    <property type="entry name" value="Phosphate_ABC_transporter"/>
</dbReference>
<dbReference type="Gene3D" id="3.40.190.10">
    <property type="entry name" value="Periplasmic binding protein-like II"/>
    <property type="match status" value="2"/>
</dbReference>
<reference evidence="4 5" key="1">
    <citation type="journal article" date="2022" name="IScience">
        <title>An ultrasensitive nanofiber-based assay for enzymatic hydrolysis and deep-sea microbial degradation of cellulose.</title>
        <authorList>
            <person name="Tsudome M."/>
            <person name="Tachioka M."/>
            <person name="Miyazaki M."/>
            <person name="Uchimura K."/>
            <person name="Tsuda M."/>
            <person name="Takaki Y."/>
            <person name="Deguchi S."/>
        </authorList>
    </citation>
    <scope>NUCLEOTIDE SEQUENCE [LARGE SCALE GENOMIC DNA]</scope>
    <source>
        <strain evidence="4 5">GE09</strain>
    </source>
</reference>
<feature type="domain" description="OmpA-like" evidence="3">
    <location>
        <begin position="321"/>
        <end position="440"/>
    </location>
</feature>
<organism evidence="4 5">
    <name type="scientific">Marinagarivorans cellulosilyticus</name>
    <dbReference type="NCBI Taxonomy" id="2721545"/>
    <lineage>
        <taxon>Bacteria</taxon>
        <taxon>Pseudomonadati</taxon>
        <taxon>Pseudomonadota</taxon>
        <taxon>Gammaproteobacteria</taxon>
        <taxon>Cellvibrionales</taxon>
        <taxon>Cellvibrionaceae</taxon>
        <taxon>Marinagarivorans</taxon>
    </lineage>
</organism>
<dbReference type="Pfam" id="PF00691">
    <property type="entry name" value="OmpA"/>
    <property type="match status" value="1"/>
</dbReference>
<dbReference type="PROSITE" id="PS51123">
    <property type="entry name" value="OMPA_2"/>
    <property type="match status" value="1"/>
</dbReference>
<evidence type="ECO:0000313" key="5">
    <source>
        <dbReference type="Proteomes" id="UP001320119"/>
    </source>
</evidence>
<keyword evidence="1" id="KW-0732">Signal</keyword>
<evidence type="ECO:0000313" key="4">
    <source>
        <dbReference type="EMBL" id="BCD99584.1"/>
    </source>
</evidence>
<accession>A0AAN1WL50</accession>
<dbReference type="SUPFAM" id="SSF103088">
    <property type="entry name" value="OmpA-like"/>
    <property type="match status" value="1"/>
</dbReference>
<dbReference type="PANTHER" id="PTHR30570">
    <property type="entry name" value="PERIPLASMIC PHOSPHATE BINDING COMPONENT OF PHOSPHATE ABC TRANSPORTER"/>
    <property type="match status" value="1"/>
</dbReference>
<dbReference type="EMBL" id="AP023086">
    <property type="protein sequence ID" value="BCD99584.1"/>
    <property type="molecule type" value="Genomic_DNA"/>
</dbReference>
<proteinExistence type="predicted"/>
<keyword evidence="2" id="KW-0472">Membrane</keyword>
<dbReference type="SUPFAM" id="SSF53850">
    <property type="entry name" value="Periplasmic binding protein-like II"/>
    <property type="match status" value="1"/>
</dbReference>
<dbReference type="InterPro" id="IPR006665">
    <property type="entry name" value="OmpA-like"/>
</dbReference>
<evidence type="ECO:0000259" key="3">
    <source>
        <dbReference type="PROSITE" id="PS51123"/>
    </source>
</evidence>
<gene>
    <name evidence="4" type="ORF">MARGE09_P3786</name>
</gene>
<dbReference type="InterPro" id="IPR036737">
    <property type="entry name" value="OmpA-like_sf"/>
</dbReference>
<dbReference type="Gene3D" id="3.30.1330.60">
    <property type="entry name" value="OmpA-like domain"/>
    <property type="match status" value="1"/>
</dbReference>
<keyword evidence="5" id="KW-1185">Reference proteome</keyword>
<evidence type="ECO:0000256" key="2">
    <source>
        <dbReference type="PROSITE-ProRule" id="PRU00473"/>
    </source>
</evidence>
<dbReference type="AlphaFoldDB" id="A0AAN1WL50"/>
<dbReference type="PANTHER" id="PTHR30570:SF1">
    <property type="entry name" value="PHOSPHATE-BINDING PROTEIN PSTS"/>
    <property type="match status" value="1"/>
</dbReference>
<dbReference type="KEGG" id="marq:MARGE09_P3786"/>
<name>A0AAN1WL50_9GAMM</name>
<evidence type="ECO:0000256" key="1">
    <source>
        <dbReference type="ARBA" id="ARBA00022729"/>
    </source>
</evidence>
<dbReference type="GO" id="GO:0016020">
    <property type="term" value="C:membrane"/>
    <property type="evidence" value="ECO:0007669"/>
    <property type="project" value="UniProtKB-UniRule"/>
</dbReference>
<sequence>MTLSVIGVAADKDGAFPFATEGLLFTMAGSNTVGAHLAPAWAKAYLESKGLQGVFIEPLPAANEYRIKGRNGTRMVFIDIRAHGSSTGFAGLKAKSADVALSSRPIKTTEARSFDVAGGMQASTAEHVVAIDGLAVVVNPRNPLSTMTVDDIAKVFAGKITNWKALGGPDKRINLYARDDKSGTYDTFKSLVLRKSATLSSRAKRFESNDELSDAVAGDLGGIGFVGLASVRDAKALAVSDNNTAALKPEVLFVATEDYPLSRRLFMYTPGESSVPFVNDFIRFAQGQAGQNIVETIGFVSQNPKGLVVEVQEGPERYQELAKVMQRLSVNFRFQPSKADLDNKALQDVERLARYVQALHTQSGENLNIQLVGFSNVESTEKRAQVLSRLRATAVKSALYRFNVQTESVIGFGDSMRVANASGTSSAKNERVEVWIFTDEYLSAVNAIKDKIKLGEIIRPASAVSQL</sequence>